<evidence type="ECO:0000313" key="2">
    <source>
        <dbReference type="EMBL" id="PCH39944.1"/>
    </source>
</evidence>
<accession>A0A2H3JTB8</accession>
<name>A0A2H3JTB8_WOLCO</name>
<sequence>MKYFAVLASLAATCLAQGLTIQTSTNGTVSPGQQMTVQVGKPTESGPTTEVAIVIAMTSCPNGECHAQKDWDITQDLGNVLYYGPFNPKYGSDAAFPQNQNFTVKVPPTVKSGDQVALSVTRFALGEMASGDAVIMQTPFIAMSIA</sequence>
<gene>
    <name evidence="2" type="ORF">WOLCODRAFT_142845</name>
</gene>
<protein>
    <submittedName>
        <fullName evidence="2">Uncharacterized protein</fullName>
    </submittedName>
</protein>
<dbReference type="Pfam" id="PF19271">
    <property type="entry name" value="Nis1"/>
    <property type="match status" value="1"/>
</dbReference>
<feature type="non-terminal residue" evidence="2">
    <location>
        <position position="1"/>
    </location>
</feature>
<dbReference type="Proteomes" id="UP000218811">
    <property type="component" value="Unassembled WGS sequence"/>
</dbReference>
<organism evidence="2 3">
    <name type="scientific">Wolfiporia cocos (strain MD-104)</name>
    <name type="common">Brown rot fungus</name>
    <dbReference type="NCBI Taxonomy" id="742152"/>
    <lineage>
        <taxon>Eukaryota</taxon>
        <taxon>Fungi</taxon>
        <taxon>Dikarya</taxon>
        <taxon>Basidiomycota</taxon>
        <taxon>Agaricomycotina</taxon>
        <taxon>Agaricomycetes</taxon>
        <taxon>Polyporales</taxon>
        <taxon>Phaeolaceae</taxon>
        <taxon>Wolfiporia</taxon>
    </lineage>
</organism>
<keyword evidence="3" id="KW-1185">Reference proteome</keyword>
<dbReference type="InterPro" id="IPR045469">
    <property type="entry name" value="Nis1"/>
</dbReference>
<feature type="chain" id="PRO_5013931018" evidence="1">
    <location>
        <begin position="17"/>
        <end position="146"/>
    </location>
</feature>
<dbReference type="EMBL" id="KB468053">
    <property type="protein sequence ID" value="PCH39944.1"/>
    <property type="molecule type" value="Genomic_DNA"/>
</dbReference>
<feature type="signal peptide" evidence="1">
    <location>
        <begin position="1"/>
        <end position="16"/>
    </location>
</feature>
<keyword evidence="1" id="KW-0732">Signal</keyword>
<dbReference type="OMA" id="NEYENFT"/>
<evidence type="ECO:0000256" key="1">
    <source>
        <dbReference type="SAM" id="SignalP"/>
    </source>
</evidence>
<dbReference type="AlphaFoldDB" id="A0A2H3JTB8"/>
<proteinExistence type="predicted"/>
<dbReference type="OrthoDB" id="2734101at2759"/>
<evidence type="ECO:0000313" key="3">
    <source>
        <dbReference type="Proteomes" id="UP000218811"/>
    </source>
</evidence>
<reference evidence="2 3" key="1">
    <citation type="journal article" date="2012" name="Science">
        <title>The Paleozoic origin of enzymatic lignin decomposition reconstructed from 31 fungal genomes.</title>
        <authorList>
            <person name="Floudas D."/>
            <person name="Binder M."/>
            <person name="Riley R."/>
            <person name="Barry K."/>
            <person name="Blanchette R.A."/>
            <person name="Henrissat B."/>
            <person name="Martinez A.T."/>
            <person name="Otillar R."/>
            <person name="Spatafora J.W."/>
            <person name="Yadav J.S."/>
            <person name="Aerts A."/>
            <person name="Benoit I."/>
            <person name="Boyd A."/>
            <person name="Carlson A."/>
            <person name="Copeland A."/>
            <person name="Coutinho P.M."/>
            <person name="de Vries R.P."/>
            <person name="Ferreira P."/>
            <person name="Findley K."/>
            <person name="Foster B."/>
            <person name="Gaskell J."/>
            <person name="Glotzer D."/>
            <person name="Gorecki P."/>
            <person name="Heitman J."/>
            <person name="Hesse C."/>
            <person name="Hori C."/>
            <person name="Igarashi K."/>
            <person name="Jurgens J.A."/>
            <person name="Kallen N."/>
            <person name="Kersten P."/>
            <person name="Kohler A."/>
            <person name="Kuees U."/>
            <person name="Kumar T.K.A."/>
            <person name="Kuo A."/>
            <person name="LaButti K."/>
            <person name="Larrondo L.F."/>
            <person name="Lindquist E."/>
            <person name="Ling A."/>
            <person name="Lombard V."/>
            <person name="Lucas S."/>
            <person name="Lundell T."/>
            <person name="Martin R."/>
            <person name="McLaughlin D.J."/>
            <person name="Morgenstern I."/>
            <person name="Morin E."/>
            <person name="Murat C."/>
            <person name="Nagy L.G."/>
            <person name="Nolan M."/>
            <person name="Ohm R.A."/>
            <person name="Patyshakuliyeva A."/>
            <person name="Rokas A."/>
            <person name="Ruiz-Duenas F.J."/>
            <person name="Sabat G."/>
            <person name="Salamov A."/>
            <person name="Samejima M."/>
            <person name="Schmutz J."/>
            <person name="Slot J.C."/>
            <person name="St John F."/>
            <person name="Stenlid J."/>
            <person name="Sun H."/>
            <person name="Sun S."/>
            <person name="Syed K."/>
            <person name="Tsang A."/>
            <person name="Wiebenga A."/>
            <person name="Young D."/>
            <person name="Pisabarro A."/>
            <person name="Eastwood D.C."/>
            <person name="Martin F."/>
            <person name="Cullen D."/>
            <person name="Grigoriev I.V."/>
            <person name="Hibbett D.S."/>
        </authorList>
    </citation>
    <scope>NUCLEOTIDE SEQUENCE [LARGE SCALE GENOMIC DNA]</scope>
    <source>
        <strain evidence="2 3">MD-104</strain>
    </source>
</reference>